<proteinExistence type="predicted"/>
<evidence type="ECO:0000313" key="2">
    <source>
        <dbReference type="Proteomes" id="UP000070572"/>
    </source>
</evidence>
<reference evidence="1 2" key="1">
    <citation type="submission" date="2016-01" db="EMBL/GenBank/DDBJ databases">
        <authorList>
            <person name="Mitreva M."/>
            <person name="Pepin K.H."/>
            <person name="Mihindukulasuriya K.A."/>
            <person name="Fulton R."/>
            <person name="Fronick C."/>
            <person name="O'Laughlin M."/>
            <person name="Miner T."/>
            <person name="Herter B."/>
            <person name="Rosa B.A."/>
            <person name="Cordes M."/>
            <person name="Tomlinson C."/>
            <person name="Wollam A."/>
            <person name="Palsikar V.B."/>
            <person name="Mardis E.R."/>
            <person name="Wilson R.K."/>
        </authorList>
    </citation>
    <scope>NUCLEOTIDE SEQUENCE [LARGE SCALE GENOMIC DNA]</scope>
    <source>
        <strain evidence="1 2">DNF00696</strain>
    </source>
</reference>
<name>A0AB34X0I8_9ACTO</name>
<evidence type="ECO:0000313" key="1">
    <source>
        <dbReference type="EMBL" id="KXB81575.1"/>
    </source>
</evidence>
<dbReference type="AlphaFoldDB" id="A0AB34X0I8"/>
<accession>A0AB34X0I8</accession>
<protein>
    <submittedName>
        <fullName evidence="1">Uncharacterized protein</fullName>
    </submittedName>
</protein>
<sequence length="214" mass="23548">MIFRSHLEAKWALIFDILGWDTDYEPGTYRITPTMAYVPDFYVHPLKMWAEVKGPPFLSRESIAKICASVAGNNRLPIRSEPFTKSEGILVLGDITPVSPGELPVVSLIRDLGDKKAGIVDASFDLSGRLVTHGEVWHVFDGSGRVASRRPPRSLADRICNPPKRRGDCHRAVSFAYKAASSLTFDSAGYAVVPPEVNALTASRWAGRPVASRR</sequence>
<organism evidence="1 2">
    <name type="scientific">Varibaculum cambriense</name>
    <dbReference type="NCBI Taxonomy" id="184870"/>
    <lineage>
        <taxon>Bacteria</taxon>
        <taxon>Bacillati</taxon>
        <taxon>Actinomycetota</taxon>
        <taxon>Actinomycetes</taxon>
        <taxon>Actinomycetales</taxon>
        <taxon>Actinomycetaceae</taxon>
        <taxon>Varibaculum</taxon>
    </lineage>
</organism>
<dbReference type="Proteomes" id="UP000070572">
    <property type="component" value="Unassembled WGS sequence"/>
</dbReference>
<gene>
    <name evidence="1" type="ORF">HMPREF1862_00471</name>
</gene>
<dbReference type="EMBL" id="LSDN01000007">
    <property type="protein sequence ID" value="KXB81575.1"/>
    <property type="molecule type" value="Genomic_DNA"/>
</dbReference>
<dbReference type="Gene3D" id="3.40.91.30">
    <property type="match status" value="1"/>
</dbReference>
<comment type="caution">
    <text evidence="1">The sequence shown here is derived from an EMBL/GenBank/DDBJ whole genome shotgun (WGS) entry which is preliminary data.</text>
</comment>